<keyword evidence="4" id="KW-1185">Reference proteome</keyword>
<evidence type="ECO:0000256" key="1">
    <source>
        <dbReference type="ARBA" id="ARBA00009856"/>
    </source>
</evidence>
<feature type="domain" description="SRR1-like" evidence="2">
    <location>
        <begin position="40"/>
        <end position="256"/>
    </location>
</feature>
<name>A0A4C2E8K2_9SACH</name>
<evidence type="ECO:0000259" key="2">
    <source>
        <dbReference type="Pfam" id="PF07985"/>
    </source>
</evidence>
<dbReference type="OrthoDB" id="551431at2759"/>
<dbReference type="AlphaFoldDB" id="A0A4C2E8K2"/>
<reference evidence="3 4" key="1">
    <citation type="submission" date="2019-01" db="EMBL/GenBank/DDBJ databases">
        <title>Draft Genome Sequencing of Zygosaccharomyces mellis Ca-7.</title>
        <authorList>
            <person name="Shiwa Y."/>
            <person name="Kanesaki Y."/>
            <person name="Ishige T."/>
            <person name="Mura K."/>
            <person name="Hori T."/>
            <person name="Tamura T."/>
        </authorList>
    </citation>
    <scope>NUCLEOTIDE SEQUENCE [LARGE SCALE GENOMIC DNA]</scope>
    <source>
        <strain evidence="3 4">Ca-7</strain>
    </source>
</reference>
<dbReference type="PANTHER" id="PTHR28626:SF3">
    <property type="entry name" value="SRR1-LIKE PROTEIN"/>
    <property type="match status" value="1"/>
</dbReference>
<proteinExistence type="inferred from homology"/>
<dbReference type="InterPro" id="IPR012942">
    <property type="entry name" value="SRR1-like"/>
</dbReference>
<dbReference type="EMBL" id="BIMX01000006">
    <property type="protein sequence ID" value="GCE98702.1"/>
    <property type="molecule type" value="Genomic_DNA"/>
</dbReference>
<comment type="caution">
    <text evidence="3">The sequence shown here is derived from an EMBL/GenBank/DDBJ whole genome shotgun (WGS) entry which is preliminary data.</text>
</comment>
<dbReference type="InterPro" id="IPR040044">
    <property type="entry name" value="SRR1L"/>
</dbReference>
<organism evidence="3 4">
    <name type="scientific">Zygosaccharomyces mellis</name>
    <dbReference type="NCBI Taxonomy" id="42258"/>
    <lineage>
        <taxon>Eukaryota</taxon>
        <taxon>Fungi</taxon>
        <taxon>Dikarya</taxon>
        <taxon>Ascomycota</taxon>
        <taxon>Saccharomycotina</taxon>
        <taxon>Saccharomycetes</taxon>
        <taxon>Saccharomycetales</taxon>
        <taxon>Saccharomycetaceae</taxon>
        <taxon>Zygosaccharomyces</taxon>
    </lineage>
</organism>
<evidence type="ECO:0000313" key="4">
    <source>
        <dbReference type="Proteomes" id="UP000301737"/>
    </source>
</evidence>
<sequence length="259" mass="30849">MGYSKSKRQASRVVEKRNFSEVLEEYRDEIKKSWMFKELCQSLEAYRQHIVKIRCLAIGSFHEEFSAKWQLALLMELLDYLNASKPLVSLYDPIFTEEDLTFISQFEGWSVDEHLSSEWIEDTGRILFFLPHAPLDLTELVLSKEQPKYWLANHFVAHTDRYTKSQLFETYPLISKLVNSLSENVPRRDETSLTDEFTTFVPRRRRKNRQVYREPQLDYSKINSKFQNCRLLQDFQHGELLRNQPWINAFSDLALHLID</sequence>
<dbReference type="GO" id="GO:0005634">
    <property type="term" value="C:nucleus"/>
    <property type="evidence" value="ECO:0007669"/>
    <property type="project" value="TreeGrafter"/>
</dbReference>
<dbReference type="PANTHER" id="PTHR28626">
    <property type="entry name" value="SRR1-LIKE PROTEIN"/>
    <property type="match status" value="1"/>
</dbReference>
<dbReference type="Pfam" id="PF07985">
    <property type="entry name" value="SRR1"/>
    <property type="match status" value="1"/>
</dbReference>
<dbReference type="GO" id="GO:0005737">
    <property type="term" value="C:cytoplasm"/>
    <property type="evidence" value="ECO:0007669"/>
    <property type="project" value="TreeGrafter"/>
</dbReference>
<accession>A0A4C2E8K2</accession>
<protein>
    <recommendedName>
        <fullName evidence="2">SRR1-like domain-containing protein</fullName>
    </recommendedName>
</protein>
<gene>
    <name evidence="3" type="ORF">ZYGM_003108</name>
</gene>
<evidence type="ECO:0000313" key="3">
    <source>
        <dbReference type="EMBL" id="GCE98702.1"/>
    </source>
</evidence>
<comment type="similarity">
    <text evidence="1">Belongs to the SRR1 family.</text>
</comment>
<dbReference type="Proteomes" id="UP000301737">
    <property type="component" value="Unassembled WGS sequence"/>
</dbReference>